<dbReference type="GeneID" id="61637686"/>
<gene>
    <name evidence="2" type="ORF">NCTC10038_01720</name>
</gene>
<proteinExistence type="predicted"/>
<evidence type="ECO:0000313" key="3">
    <source>
        <dbReference type="Proteomes" id="UP000248640"/>
    </source>
</evidence>
<protein>
    <submittedName>
        <fullName evidence="2">Uncharacterized homolog of phage Mu protein gp47</fullName>
    </submittedName>
</protein>
<dbReference type="AlphaFoldDB" id="A0A3M3XDN4"/>
<accession>A0A3M3XDN4</accession>
<dbReference type="EMBL" id="LS483372">
    <property type="protein sequence ID" value="SQF90323.1"/>
    <property type="molecule type" value="Genomic_DNA"/>
</dbReference>
<dbReference type="InterPro" id="IPR006949">
    <property type="entry name" value="Barrel_Baseplate_J-like"/>
</dbReference>
<organism evidence="2 3">
    <name type="scientific">Pseudomonas fluorescens</name>
    <dbReference type="NCBI Taxonomy" id="294"/>
    <lineage>
        <taxon>Bacteria</taxon>
        <taxon>Pseudomonadati</taxon>
        <taxon>Pseudomonadota</taxon>
        <taxon>Gammaproteobacteria</taxon>
        <taxon>Pseudomonadales</taxon>
        <taxon>Pseudomonadaceae</taxon>
        <taxon>Pseudomonas</taxon>
    </lineage>
</organism>
<reference evidence="2 3" key="1">
    <citation type="submission" date="2018-06" db="EMBL/GenBank/DDBJ databases">
        <authorList>
            <consortium name="Pathogen Informatics"/>
            <person name="Doyle S."/>
        </authorList>
    </citation>
    <scope>NUCLEOTIDE SEQUENCE [LARGE SCALE GENOMIC DNA]</scope>
    <source>
        <strain evidence="2 3">NCTC10038</strain>
    </source>
</reference>
<dbReference type="RefSeq" id="WP_053254964.1">
    <property type="nucleotide sequence ID" value="NZ_CBCRXZ010000015.1"/>
</dbReference>
<evidence type="ECO:0000313" key="2">
    <source>
        <dbReference type="EMBL" id="SQF90323.1"/>
    </source>
</evidence>
<name>A0A3M3XDN4_PSEFL</name>
<feature type="domain" description="Baseplate protein J-like barrel" evidence="1">
    <location>
        <begin position="96"/>
        <end position="175"/>
    </location>
</feature>
<evidence type="ECO:0000259" key="1">
    <source>
        <dbReference type="Pfam" id="PF04865"/>
    </source>
</evidence>
<dbReference type="Pfam" id="PF04865">
    <property type="entry name" value="Baseplate_J"/>
    <property type="match status" value="1"/>
</dbReference>
<dbReference type="Proteomes" id="UP000248640">
    <property type="component" value="Chromosome 1"/>
</dbReference>
<sequence length="419" mass="43890">MAQITDQGITGRSLNEYLADIEGKTLAIDPEWNIEADSPDGQRIGIEAEMLANLDEAVVAAYRSKDPDSATGEALRDIGKISGIPIRDATYSVAPITVTGQTSSTIPAGSQVRSRIDNTVWLTTAVIVIGVGQTANGFATCTTPGRVLASPGELTIIGTPTAGWSTVTNGEAAAGVPAESDEDFRIRRNNGVSRAGSNMRDNMEANIASVAGVTAVKVLENSNDSPFDSDGVPYTGIAVIVNGGSDADIGLAMYQKHNPGTPMYPRYSTKTDTWVDAPGANGVKVSGRSPVTGNPYTMTFQRATGLPIFPSITIKKQGDLPSNIDDLIRQAVIADSTRTLFDGETTSGFNRGGYDIGEKVPPGRIYTPVNKVLGKYGDSYITSLTIGLSAGAQGLTPIQPTISQIATFDAENIAITVTP</sequence>